<evidence type="ECO:0000313" key="2">
    <source>
        <dbReference type="EMBL" id="KAG5168678.1"/>
    </source>
</evidence>
<keyword evidence="1" id="KW-0732">Signal</keyword>
<feature type="chain" id="PRO_5034416747" evidence="1">
    <location>
        <begin position="20"/>
        <end position="181"/>
    </location>
</feature>
<gene>
    <name evidence="2" type="ORF">JR316_005230</name>
</gene>
<dbReference type="Pfam" id="PF12296">
    <property type="entry name" value="HsbA"/>
    <property type="match status" value="1"/>
</dbReference>
<name>A0A8H8CKE7_PSICU</name>
<evidence type="ECO:0000256" key="1">
    <source>
        <dbReference type="SAM" id="SignalP"/>
    </source>
</evidence>
<sequence>MKFSLAVVASCIAVASAAAVSTTEATMRLIMKDLSTIGGQFTKIASDVSKFPQTGAKGASDIHADEAAIHTLFIDVNNNLGLLPTPVSAENIKKVIDTYNSFTPNILDYLNGITAKASDFKALGPAETTTMSTDLLSSAAVCRAFAGTVLSMTPPVMTDAVNTMFNEVDAARESASAALSA</sequence>
<dbReference type="AlphaFoldDB" id="A0A8H8CKE7"/>
<proteinExistence type="predicted"/>
<protein>
    <submittedName>
        <fullName evidence="2">Uncharacterized protein</fullName>
    </submittedName>
</protein>
<dbReference type="EMBL" id="JAFIQS010000005">
    <property type="protein sequence ID" value="KAG5168678.1"/>
    <property type="molecule type" value="Genomic_DNA"/>
</dbReference>
<accession>A0A8H8CKE7</accession>
<comment type="caution">
    <text evidence="2">The sequence shown here is derived from an EMBL/GenBank/DDBJ whole genome shotgun (WGS) entry which is preliminary data.</text>
</comment>
<feature type="signal peptide" evidence="1">
    <location>
        <begin position="1"/>
        <end position="19"/>
    </location>
</feature>
<reference evidence="2" key="1">
    <citation type="submission" date="2021-02" db="EMBL/GenBank/DDBJ databases">
        <title>Psilocybe cubensis genome.</title>
        <authorList>
            <person name="Mckernan K.J."/>
            <person name="Crawford S."/>
            <person name="Trippe A."/>
            <person name="Kane L.T."/>
            <person name="Mclaughlin S."/>
        </authorList>
    </citation>
    <scope>NUCLEOTIDE SEQUENCE [LARGE SCALE GENOMIC DNA]</scope>
    <source>
        <strain evidence="2">MGC-MH-2018</strain>
    </source>
</reference>
<dbReference type="InterPro" id="IPR021054">
    <property type="entry name" value="Cell_wall_mannoprotein_1"/>
</dbReference>
<dbReference type="OrthoDB" id="3052500at2759"/>
<organism evidence="2">
    <name type="scientific">Psilocybe cubensis</name>
    <name type="common">Psychedelic mushroom</name>
    <name type="synonym">Stropharia cubensis</name>
    <dbReference type="NCBI Taxonomy" id="181762"/>
    <lineage>
        <taxon>Eukaryota</taxon>
        <taxon>Fungi</taxon>
        <taxon>Dikarya</taxon>
        <taxon>Basidiomycota</taxon>
        <taxon>Agaricomycotina</taxon>
        <taxon>Agaricomycetes</taxon>
        <taxon>Agaricomycetidae</taxon>
        <taxon>Agaricales</taxon>
        <taxon>Agaricineae</taxon>
        <taxon>Strophariaceae</taxon>
        <taxon>Psilocybe</taxon>
    </lineage>
</organism>